<comment type="caution">
    <text evidence="2">The sequence shown here is derived from an EMBL/GenBank/DDBJ whole genome shotgun (WGS) entry which is preliminary data.</text>
</comment>
<feature type="region of interest" description="Disordered" evidence="1">
    <location>
        <begin position="43"/>
        <end position="70"/>
    </location>
</feature>
<evidence type="ECO:0000313" key="3">
    <source>
        <dbReference type="Proteomes" id="UP001066276"/>
    </source>
</evidence>
<keyword evidence="3" id="KW-1185">Reference proteome</keyword>
<accession>A0AAV7LKK9</accession>
<dbReference type="Proteomes" id="UP001066276">
    <property type="component" value="Chromosome 11"/>
</dbReference>
<reference evidence="2" key="1">
    <citation type="journal article" date="2022" name="bioRxiv">
        <title>Sequencing and chromosome-scale assembly of the giantPleurodeles waltlgenome.</title>
        <authorList>
            <person name="Brown T."/>
            <person name="Elewa A."/>
            <person name="Iarovenko S."/>
            <person name="Subramanian E."/>
            <person name="Araus A.J."/>
            <person name="Petzold A."/>
            <person name="Susuki M."/>
            <person name="Suzuki K.-i.T."/>
            <person name="Hayashi T."/>
            <person name="Toyoda A."/>
            <person name="Oliveira C."/>
            <person name="Osipova E."/>
            <person name="Leigh N.D."/>
            <person name="Simon A."/>
            <person name="Yun M.H."/>
        </authorList>
    </citation>
    <scope>NUCLEOTIDE SEQUENCE</scope>
    <source>
        <strain evidence="2">20211129_DDA</strain>
        <tissue evidence="2">Liver</tissue>
    </source>
</reference>
<name>A0AAV7LKK9_PLEWA</name>
<evidence type="ECO:0000256" key="1">
    <source>
        <dbReference type="SAM" id="MobiDB-lite"/>
    </source>
</evidence>
<dbReference type="EMBL" id="JANPWB010000015">
    <property type="protein sequence ID" value="KAJ1091538.1"/>
    <property type="molecule type" value="Genomic_DNA"/>
</dbReference>
<feature type="region of interest" description="Disordered" evidence="1">
    <location>
        <begin position="1"/>
        <end position="30"/>
    </location>
</feature>
<dbReference type="AlphaFoldDB" id="A0AAV7LKK9"/>
<protein>
    <submittedName>
        <fullName evidence="2">Uncharacterized protein</fullName>
    </submittedName>
</protein>
<organism evidence="2 3">
    <name type="scientific">Pleurodeles waltl</name>
    <name type="common">Iberian ribbed newt</name>
    <dbReference type="NCBI Taxonomy" id="8319"/>
    <lineage>
        <taxon>Eukaryota</taxon>
        <taxon>Metazoa</taxon>
        <taxon>Chordata</taxon>
        <taxon>Craniata</taxon>
        <taxon>Vertebrata</taxon>
        <taxon>Euteleostomi</taxon>
        <taxon>Amphibia</taxon>
        <taxon>Batrachia</taxon>
        <taxon>Caudata</taxon>
        <taxon>Salamandroidea</taxon>
        <taxon>Salamandridae</taxon>
        <taxon>Pleurodelinae</taxon>
        <taxon>Pleurodeles</taxon>
    </lineage>
</organism>
<proteinExistence type="predicted"/>
<gene>
    <name evidence="2" type="ORF">NDU88_004658</name>
</gene>
<evidence type="ECO:0000313" key="2">
    <source>
        <dbReference type="EMBL" id="KAJ1091538.1"/>
    </source>
</evidence>
<sequence>MWVESHGPTEVANMKKTSVAGGLHNAPSGRRIASVMADLRQEPGGRTMRHTPSDLEGFAPNPPLCGSSHDAFHGTTVEVLEREMRILRNEDYW</sequence>